<evidence type="ECO:0000313" key="3">
    <source>
        <dbReference type="WBParaSite" id="jg9969"/>
    </source>
</evidence>
<organism evidence="2 3">
    <name type="scientific">Ditylenchus dipsaci</name>
    <dbReference type="NCBI Taxonomy" id="166011"/>
    <lineage>
        <taxon>Eukaryota</taxon>
        <taxon>Metazoa</taxon>
        <taxon>Ecdysozoa</taxon>
        <taxon>Nematoda</taxon>
        <taxon>Chromadorea</taxon>
        <taxon>Rhabditida</taxon>
        <taxon>Tylenchina</taxon>
        <taxon>Tylenchomorpha</taxon>
        <taxon>Sphaerularioidea</taxon>
        <taxon>Anguinidae</taxon>
        <taxon>Anguininae</taxon>
        <taxon>Ditylenchus</taxon>
    </lineage>
</organism>
<protein>
    <submittedName>
        <fullName evidence="3">Methyltransferase domain-containing protein</fullName>
    </submittedName>
</protein>
<reference evidence="3" key="1">
    <citation type="submission" date="2022-11" db="UniProtKB">
        <authorList>
            <consortium name="WormBaseParasite"/>
        </authorList>
    </citation>
    <scope>IDENTIFICATION</scope>
</reference>
<dbReference type="WBParaSite" id="jg9969">
    <property type="protein sequence ID" value="jg9969"/>
    <property type="gene ID" value="jg9969"/>
</dbReference>
<dbReference type="PANTHER" id="PTHR45581:SF3">
    <property type="entry name" value="METHYLTRANSFERASE DOMAIN-CONTAINING PROTEIN"/>
    <property type="match status" value="1"/>
</dbReference>
<dbReference type="SUPFAM" id="SSF53335">
    <property type="entry name" value="S-adenosyl-L-methionine-dependent methyltransferases"/>
    <property type="match status" value="1"/>
</dbReference>
<accession>A0A915ESH1</accession>
<sequence>MINMYGQLSNGIEVLDVGCGAGFHMNELASHFPNSRFVGIDIGAEGIRQAQHEAHEKHLHNTNSTWSLFSMLVMTKHAQIWQLWKCTVALNRRSVCNGRTTFGYAASLFHCLPVGSNSDDALQLGAMWVLRKAKCCWSPLGLSL</sequence>
<dbReference type="Pfam" id="PF13847">
    <property type="entry name" value="Methyltransf_31"/>
    <property type="match status" value="1"/>
</dbReference>
<dbReference type="PANTHER" id="PTHR45581">
    <property type="entry name" value="PROTEIN CBG10435"/>
    <property type="match status" value="1"/>
</dbReference>
<name>A0A915ESH1_9BILA</name>
<evidence type="ECO:0000313" key="2">
    <source>
        <dbReference type="Proteomes" id="UP000887574"/>
    </source>
</evidence>
<dbReference type="Gene3D" id="3.40.50.150">
    <property type="entry name" value="Vaccinia Virus protein VP39"/>
    <property type="match status" value="1"/>
</dbReference>
<keyword evidence="2" id="KW-1185">Reference proteome</keyword>
<proteinExistence type="predicted"/>
<feature type="domain" description="Methyltransferase" evidence="1">
    <location>
        <begin position="9"/>
        <end position="62"/>
    </location>
</feature>
<evidence type="ECO:0000259" key="1">
    <source>
        <dbReference type="Pfam" id="PF13847"/>
    </source>
</evidence>
<dbReference type="InterPro" id="IPR029063">
    <property type="entry name" value="SAM-dependent_MTases_sf"/>
</dbReference>
<dbReference type="AlphaFoldDB" id="A0A915ESH1"/>
<dbReference type="CDD" id="cd02440">
    <property type="entry name" value="AdoMet_MTases"/>
    <property type="match status" value="1"/>
</dbReference>
<dbReference type="InterPro" id="IPR025714">
    <property type="entry name" value="Methyltranfer_dom"/>
</dbReference>
<dbReference type="Proteomes" id="UP000887574">
    <property type="component" value="Unplaced"/>
</dbReference>